<gene>
    <name evidence="1" type="ORF">M9H77_18487</name>
</gene>
<evidence type="ECO:0000313" key="1">
    <source>
        <dbReference type="EMBL" id="KAI5668634.1"/>
    </source>
</evidence>
<comment type="caution">
    <text evidence="1">The sequence shown here is derived from an EMBL/GenBank/DDBJ whole genome shotgun (WGS) entry which is preliminary data.</text>
</comment>
<protein>
    <submittedName>
        <fullName evidence="1">Uncharacterized protein</fullName>
    </submittedName>
</protein>
<organism evidence="1 2">
    <name type="scientific">Catharanthus roseus</name>
    <name type="common">Madagascar periwinkle</name>
    <name type="synonym">Vinca rosea</name>
    <dbReference type="NCBI Taxonomy" id="4058"/>
    <lineage>
        <taxon>Eukaryota</taxon>
        <taxon>Viridiplantae</taxon>
        <taxon>Streptophyta</taxon>
        <taxon>Embryophyta</taxon>
        <taxon>Tracheophyta</taxon>
        <taxon>Spermatophyta</taxon>
        <taxon>Magnoliopsida</taxon>
        <taxon>eudicotyledons</taxon>
        <taxon>Gunneridae</taxon>
        <taxon>Pentapetalae</taxon>
        <taxon>asterids</taxon>
        <taxon>lamiids</taxon>
        <taxon>Gentianales</taxon>
        <taxon>Apocynaceae</taxon>
        <taxon>Rauvolfioideae</taxon>
        <taxon>Vinceae</taxon>
        <taxon>Catharanthinae</taxon>
        <taxon>Catharanthus</taxon>
    </lineage>
</organism>
<proteinExistence type="predicted"/>
<evidence type="ECO:0000313" key="2">
    <source>
        <dbReference type="Proteomes" id="UP001060085"/>
    </source>
</evidence>
<sequence>MHSLHLGGGTGFNAYGGNNHGNGNFTPRRHVGVGNFSSYAKSFEHTSYEDYVGYGRVNNKYDYYEHSSYECYEGYHHSFGREFYFNFSKVNEIPQAQEVVEESVVLHVKEEISIVEHCDFMRDKNIEKESIEIKEKERVEDKERLVQRLCIFDSISIFSKESAHLECSKEKEMNSYVCIILKIQVRMKFFGNEQKLSSVITSLNTLFENTVGFQFYHLHFKELLLKDFENRMGAKLELFKLNPLAFEKSNLRKEAFEQVCKDFVVGHLYYRRSFKEWFLKLFLSFDSIPKNSCALILKQEF</sequence>
<dbReference type="Proteomes" id="UP001060085">
    <property type="component" value="Linkage Group LG04"/>
</dbReference>
<reference evidence="2" key="1">
    <citation type="journal article" date="2023" name="Nat. Plants">
        <title>Single-cell RNA sequencing provides a high-resolution roadmap for understanding the multicellular compartmentation of specialized metabolism.</title>
        <authorList>
            <person name="Sun S."/>
            <person name="Shen X."/>
            <person name="Li Y."/>
            <person name="Li Y."/>
            <person name="Wang S."/>
            <person name="Li R."/>
            <person name="Zhang H."/>
            <person name="Shen G."/>
            <person name="Guo B."/>
            <person name="Wei J."/>
            <person name="Xu J."/>
            <person name="St-Pierre B."/>
            <person name="Chen S."/>
            <person name="Sun C."/>
        </authorList>
    </citation>
    <scope>NUCLEOTIDE SEQUENCE [LARGE SCALE GENOMIC DNA]</scope>
</reference>
<dbReference type="EMBL" id="CM044704">
    <property type="protein sequence ID" value="KAI5668634.1"/>
    <property type="molecule type" value="Genomic_DNA"/>
</dbReference>
<accession>A0ACC0B7N6</accession>
<name>A0ACC0B7N6_CATRO</name>
<keyword evidence="2" id="KW-1185">Reference proteome</keyword>